<dbReference type="EMBL" id="BMAW01085669">
    <property type="protein sequence ID" value="GFU43988.1"/>
    <property type="molecule type" value="Genomic_DNA"/>
</dbReference>
<evidence type="ECO:0000313" key="1">
    <source>
        <dbReference type="EMBL" id="GFU43988.1"/>
    </source>
</evidence>
<organism evidence="1 2">
    <name type="scientific">Nephila pilipes</name>
    <name type="common">Giant wood spider</name>
    <name type="synonym">Nephila maculata</name>
    <dbReference type="NCBI Taxonomy" id="299642"/>
    <lineage>
        <taxon>Eukaryota</taxon>
        <taxon>Metazoa</taxon>
        <taxon>Ecdysozoa</taxon>
        <taxon>Arthropoda</taxon>
        <taxon>Chelicerata</taxon>
        <taxon>Arachnida</taxon>
        <taxon>Araneae</taxon>
        <taxon>Araneomorphae</taxon>
        <taxon>Entelegynae</taxon>
        <taxon>Araneoidea</taxon>
        <taxon>Nephilidae</taxon>
        <taxon>Nephila</taxon>
    </lineage>
</organism>
<gene>
    <name evidence="1" type="primary">LOC108743582</name>
    <name evidence="1" type="ORF">NPIL_546751</name>
</gene>
<dbReference type="OrthoDB" id="6436767at2759"/>
<evidence type="ECO:0000313" key="2">
    <source>
        <dbReference type="Proteomes" id="UP000887013"/>
    </source>
</evidence>
<dbReference type="Proteomes" id="UP000887013">
    <property type="component" value="Unassembled WGS sequence"/>
</dbReference>
<comment type="caution">
    <text evidence="1">The sequence shown here is derived from an EMBL/GenBank/DDBJ whole genome shotgun (WGS) entry which is preliminary data.</text>
</comment>
<dbReference type="AlphaFoldDB" id="A0A8X6R1S7"/>
<keyword evidence="2" id="KW-1185">Reference proteome</keyword>
<proteinExistence type="predicted"/>
<protein>
    <submittedName>
        <fullName evidence="1">Uncharacterized protein LOC108743582</fullName>
    </submittedName>
</protein>
<accession>A0A8X6R1S7</accession>
<reference evidence="1" key="1">
    <citation type="submission" date="2020-08" db="EMBL/GenBank/DDBJ databases">
        <title>Multicomponent nature underlies the extraordinary mechanical properties of spider dragline silk.</title>
        <authorList>
            <person name="Kono N."/>
            <person name="Nakamura H."/>
            <person name="Mori M."/>
            <person name="Yoshida Y."/>
            <person name="Ohtoshi R."/>
            <person name="Malay A.D."/>
            <person name="Moran D.A.P."/>
            <person name="Tomita M."/>
            <person name="Numata K."/>
            <person name="Arakawa K."/>
        </authorList>
    </citation>
    <scope>NUCLEOTIDE SEQUENCE</scope>
</reference>
<sequence length="203" mass="23590">MPKRKEDENKKRKLWCETQMAKAIEAVREMKKASKEFQVPRASLFRLINKGELQIYLVEWSPCSTEKKECLQSAYQLAVRNNISHPFKDKTADNDWFYGFMKRNPNLSIRKPLATSFARTRGFNKEVDKFFDLVDVVFKKHNYYPNRIFNVDETGLSVAQIKVHRVVGLKGKRQTGSLTSAERGFLVTIISYMVLEVTLSCLL</sequence>
<name>A0A8X6R1S7_NEPPI</name>